<evidence type="ECO:0000256" key="2">
    <source>
        <dbReference type="ARBA" id="ARBA00022898"/>
    </source>
</evidence>
<evidence type="ECO:0000256" key="3">
    <source>
        <dbReference type="RuleBase" id="RU000481"/>
    </source>
</evidence>
<gene>
    <name evidence="6" type="ORF">GBA65_11820</name>
</gene>
<dbReference type="PROSITE" id="PS00105">
    <property type="entry name" value="AA_TRANSFER_CLASS_1"/>
    <property type="match status" value="1"/>
</dbReference>
<accession>A0A6G8PXX8</accession>
<dbReference type="GO" id="GO:0008483">
    <property type="term" value="F:transaminase activity"/>
    <property type="evidence" value="ECO:0007669"/>
    <property type="project" value="UniProtKB-KW"/>
</dbReference>
<dbReference type="EMBL" id="CP045121">
    <property type="protein sequence ID" value="QIN79094.1"/>
    <property type="molecule type" value="Genomic_DNA"/>
</dbReference>
<dbReference type="InterPro" id="IPR015422">
    <property type="entry name" value="PyrdxlP-dep_Trfase_small"/>
</dbReference>
<name>A0A6G8PXX8_9ACTN</name>
<dbReference type="Gene3D" id="3.90.1150.10">
    <property type="entry name" value="Aspartate Aminotransferase, domain 1"/>
    <property type="match status" value="1"/>
</dbReference>
<keyword evidence="3 6" id="KW-0808">Transferase</keyword>
<dbReference type="InterPro" id="IPR004838">
    <property type="entry name" value="NHTrfase_class1_PyrdxlP-BS"/>
</dbReference>
<dbReference type="SUPFAM" id="SSF53383">
    <property type="entry name" value="PLP-dependent transferases"/>
    <property type="match status" value="1"/>
</dbReference>
<comment type="similarity">
    <text evidence="3">Belongs to the class-I pyridoxal-phosphate-dependent aminotransferase family.</text>
</comment>
<evidence type="ECO:0000313" key="7">
    <source>
        <dbReference type="Proteomes" id="UP000502706"/>
    </source>
</evidence>
<dbReference type="GO" id="GO:0030170">
    <property type="term" value="F:pyridoxal phosphate binding"/>
    <property type="evidence" value="ECO:0007669"/>
    <property type="project" value="InterPro"/>
</dbReference>
<proteinExistence type="inferred from homology"/>
<dbReference type="Gene3D" id="3.40.640.10">
    <property type="entry name" value="Type I PLP-dependent aspartate aminotransferase-like (Major domain)"/>
    <property type="match status" value="1"/>
</dbReference>
<comment type="cofactor">
    <cofactor evidence="1 3">
        <name>pyridoxal 5'-phosphate</name>
        <dbReference type="ChEBI" id="CHEBI:597326"/>
    </cofactor>
</comment>
<dbReference type="AlphaFoldDB" id="A0A6G8PXX8"/>
<organism evidence="6 7">
    <name type="scientific">Rubrobacter marinus</name>
    <dbReference type="NCBI Taxonomy" id="2653852"/>
    <lineage>
        <taxon>Bacteria</taxon>
        <taxon>Bacillati</taxon>
        <taxon>Actinomycetota</taxon>
        <taxon>Rubrobacteria</taxon>
        <taxon>Rubrobacterales</taxon>
        <taxon>Rubrobacteraceae</taxon>
        <taxon>Rubrobacter</taxon>
    </lineage>
</organism>
<dbReference type="InterPro" id="IPR004839">
    <property type="entry name" value="Aminotransferase_I/II_large"/>
</dbReference>
<dbReference type="RefSeq" id="WP_166396756.1">
    <property type="nucleotide sequence ID" value="NZ_CP045121.1"/>
</dbReference>
<dbReference type="Pfam" id="PF00155">
    <property type="entry name" value="Aminotran_1_2"/>
    <property type="match status" value="1"/>
</dbReference>
<dbReference type="EC" id="2.6.1.-" evidence="3"/>
<keyword evidence="3 6" id="KW-0032">Aminotransferase</keyword>
<keyword evidence="2" id="KW-0663">Pyridoxal phosphate</keyword>
<dbReference type="InterPro" id="IPR015421">
    <property type="entry name" value="PyrdxlP-dep_Trfase_major"/>
</dbReference>
<evidence type="ECO:0000256" key="4">
    <source>
        <dbReference type="SAM" id="MobiDB-lite"/>
    </source>
</evidence>
<dbReference type="CDD" id="cd00609">
    <property type="entry name" value="AAT_like"/>
    <property type="match status" value="1"/>
</dbReference>
<evidence type="ECO:0000313" key="6">
    <source>
        <dbReference type="EMBL" id="QIN79094.1"/>
    </source>
</evidence>
<feature type="domain" description="Aminotransferase class I/classII large" evidence="5">
    <location>
        <begin position="34"/>
        <end position="356"/>
    </location>
</feature>
<dbReference type="PANTHER" id="PTHR42885">
    <property type="entry name" value="HISTIDINOL-PHOSPHATE AMINOTRANSFERASE-RELATED"/>
    <property type="match status" value="1"/>
</dbReference>
<dbReference type="PANTHER" id="PTHR42885:SF1">
    <property type="entry name" value="THREONINE-PHOSPHATE DECARBOXYLASE"/>
    <property type="match status" value="1"/>
</dbReference>
<dbReference type="Proteomes" id="UP000502706">
    <property type="component" value="Chromosome"/>
</dbReference>
<sequence>MVSGYASTGDGRHHGAHGADAARALGGEPPGGFLDFSANINPLGPPEAALYAAQKALVGEVAAYPDGRYPELCDALAGYLEVRGETVLPTNGGAEALFLAARAAAGDRPGGRAVVLDPTFSEYAAAARAAGLVPESRVARRREDGFRLDPSVLDDLGGVSVVFLCNPNNPTGDLTPRGEVLALLKRARSAGAALVVDEAFADFAPGESVAGLVDDHLYVARSFTKFFAVPGLRLGCLVARDPERVRPFQPSWSVNVVAAAAGVAAAGDSGYAQRTLSEVALRRGELCSALDALPGLEVYAGSANFLLLRGPEGLPERLARRGVLVRGCGPFPGLGPRFCRIAVRGAGENARLVSAVEAALEEAS</sequence>
<dbReference type="InterPro" id="IPR015424">
    <property type="entry name" value="PyrdxlP-dep_Trfase"/>
</dbReference>
<keyword evidence="7" id="KW-1185">Reference proteome</keyword>
<evidence type="ECO:0000256" key="1">
    <source>
        <dbReference type="ARBA" id="ARBA00001933"/>
    </source>
</evidence>
<dbReference type="KEGG" id="rmar:GBA65_11820"/>
<feature type="region of interest" description="Disordered" evidence="4">
    <location>
        <begin position="1"/>
        <end position="24"/>
    </location>
</feature>
<evidence type="ECO:0000259" key="5">
    <source>
        <dbReference type="Pfam" id="PF00155"/>
    </source>
</evidence>
<protein>
    <recommendedName>
        <fullName evidence="3">Aminotransferase</fullName>
        <ecNumber evidence="3">2.6.1.-</ecNumber>
    </recommendedName>
</protein>
<reference evidence="6 7" key="1">
    <citation type="submission" date="2019-10" db="EMBL/GenBank/DDBJ databases">
        <title>Rubrobacter sp nov SCSIO 52915 isolated from a deep-sea sediment in the South China Sea.</title>
        <authorList>
            <person name="Chen R.W."/>
        </authorList>
    </citation>
    <scope>NUCLEOTIDE SEQUENCE [LARGE SCALE GENOMIC DNA]</scope>
    <source>
        <strain evidence="6 7">SCSIO 52915</strain>
    </source>
</reference>